<dbReference type="AlphaFoldDB" id="A0A1G9MTK5"/>
<gene>
    <name evidence="1" type="ORF">SAMN05421823_10884</name>
</gene>
<dbReference type="STRING" id="1075417.SAMN05421823_10884"/>
<keyword evidence="2" id="KW-1185">Reference proteome</keyword>
<dbReference type="RefSeq" id="WP_089684912.1">
    <property type="nucleotide sequence ID" value="NZ_FNFO01000008.1"/>
</dbReference>
<reference evidence="1 2" key="1">
    <citation type="submission" date="2016-10" db="EMBL/GenBank/DDBJ databases">
        <authorList>
            <person name="de Groot N.N."/>
        </authorList>
    </citation>
    <scope>NUCLEOTIDE SEQUENCE [LARGE SCALE GENOMIC DNA]</scope>
    <source>
        <strain evidence="1 2">DSM 25186</strain>
    </source>
</reference>
<proteinExistence type="predicted"/>
<sequence length="200" mass="23191">MLLEARPLTRPLYTATPSMKRVKEVGDTLFWYETSPFRKHFKLKGAQNKDITAFLKWKKECGSLALGETLAGRWTFKRNGFLRPYISIHAVQPPSVPPAASEEMGRIWINTNGEGRFAPVPDREYTWKCTNFWKNEWSWFFKSKRLLKIDTLSNFNNKVGRVTVETDKVDDDMLSLLLLSGWYIMALMQDESGTDQVNPF</sequence>
<protein>
    <submittedName>
        <fullName evidence="1">Uncharacterized protein</fullName>
    </submittedName>
</protein>
<evidence type="ECO:0000313" key="1">
    <source>
        <dbReference type="EMBL" id="SDL77598.1"/>
    </source>
</evidence>
<dbReference type="Proteomes" id="UP000198510">
    <property type="component" value="Unassembled WGS sequence"/>
</dbReference>
<accession>A0A1G9MTK5</accession>
<dbReference type="EMBL" id="FNFO01000008">
    <property type="protein sequence ID" value="SDL77598.1"/>
    <property type="molecule type" value="Genomic_DNA"/>
</dbReference>
<dbReference type="OrthoDB" id="1443428at2"/>
<evidence type="ECO:0000313" key="2">
    <source>
        <dbReference type="Proteomes" id="UP000198510"/>
    </source>
</evidence>
<name>A0A1G9MTK5_9BACT</name>
<organism evidence="1 2">
    <name type="scientific">Catalinimonas alkaloidigena</name>
    <dbReference type="NCBI Taxonomy" id="1075417"/>
    <lineage>
        <taxon>Bacteria</taxon>
        <taxon>Pseudomonadati</taxon>
        <taxon>Bacteroidota</taxon>
        <taxon>Cytophagia</taxon>
        <taxon>Cytophagales</taxon>
        <taxon>Catalimonadaceae</taxon>
        <taxon>Catalinimonas</taxon>
    </lineage>
</organism>